<name>A0A803LA65_CHEQI</name>
<evidence type="ECO:0000313" key="3">
    <source>
        <dbReference type="EnsemblPlants" id="AUR62008754-RA:cds"/>
    </source>
</evidence>
<keyword evidence="4" id="KW-1185">Reference proteome</keyword>
<reference evidence="3" key="2">
    <citation type="submission" date="2021-03" db="UniProtKB">
        <authorList>
            <consortium name="EnsemblPlants"/>
        </authorList>
    </citation>
    <scope>IDENTIFICATION</scope>
</reference>
<comment type="subcellular location">
    <subcellularLocation>
        <location evidence="1">Cell envelope</location>
    </subcellularLocation>
</comment>
<dbReference type="InterPro" id="IPR001611">
    <property type="entry name" value="Leu-rich_rpt"/>
</dbReference>
<evidence type="ECO:0000256" key="1">
    <source>
        <dbReference type="ARBA" id="ARBA00004196"/>
    </source>
</evidence>
<dbReference type="Pfam" id="PF13855">
    <property type="entry name" value="LRR_8"/>
    <property type="match status" value="1"/>
</dbReference>
<accession>A0A803LA65</accession>
<evidence type="ECO:0000256" key="2">
    <source>
        <dbReference type="SAM" id="MobiDB-lite"/>
    </source>
</evidence>
<dbReference type="OMA" id="IPWRTIF"/>
<protein>
    <submittedName>
        <fullName evidence="3">Uncharacterized protein</fullName>
    </submittedName>
</protein>
<dbReference type="PANTHER" id="PTHR48059:SF30">
    <property type="entry name" value="OS06G0587000 PROTEIN"/>
    <property type="match status" value="1"/>
</dbReference>
<dbReference type="Gramene" id="AUR62008754-RA">
    <property type="protein sequence ID" value="AUR62008754-RA:cds"/>
    <property type="gene ID" value="AUR62008754"/>
</dbReference>
<dbReference type="Gene3D" id="3.80.10.10">
    <property type="entry name" value="Ribonuclease Inhibitor"/>
    <property type="match status" value="1"/>
</dbReference>
<dbReference type="Pfam" id="PF00560">
    <property type="entry name" value="LRR_1"/>
    <property type="match status" value="1"/>
</dbReference>
<proteinExistence type="predicted"/>
<dbReference type="SUPFAM" id="SSF52058">
    <property type="entry name" value="L domain-like"/>
    <property type="match status" value="1"/>
</dbReference>
<dbReference type="EnsemblPlants" id="AUR62008754-RA">
    <property type="protein sequence ID" value="AUR62008754-RA:cds"/>
    <property type="gene ID" value="AUR62008754"/>
</dbReference>
<sequence>MFFYRCFTGSPVLLPSLETVSSELEELVFMENPALFGSLSGIFGNFTSLRRFILTGSNVSGGVPDEITKLPSLEQLTISGNGNLGMVEKGMIPNDLGFLEKLRVLDLSRNGLTGTIPNSLGNLKLLLKLDLSCNNFVGKIPEDLKNLQNLEFLDLGFNKFGNFGIPLFLGNMPRLREVYLSGNPLGGAIPEIWKNLRGILGIGLSGVGLVGNIPSSMGVFLTNVSYIGLDNNKLEGTIPKELGLLEHVNEMNLQNNQLSGGIPFSTPFVARIGGKLKLEGNSGICLDKSMKWSVDQVKALKGKGKPVNKVGIANDYGRPVVSSDCKNGQSESDENLKPDAANYQDGQG</sequence>
<organism evidence="3 4">
    <name type="scientific">Chenopodium quinoa</name>
    <name type="common">Quinoa</name>
    <dbReference type="NCBI Taxonomy" id="63459"/>
    <lineage>
        <taxon>Eukaryota</taxon>
        <taxon>Viridiplantae</taxon>
        <taxon>Streptophyta</taxon>
        <taxon>Embryophyta</taxon>
        <taxon>Tracheophyta</taxon>
        <taxon>Spermatophyta</taxon>
        <taxon>Magnoliopsida</taxon>
        <taxon>eudicotyledons</taxon>
        <taxon>Gunneridae</taxon>
        <taxon>Pentapetalae</taxon>
        <taxon>Caryophyllales</taxon>
        <taxon>Chenopodiaceae</taxon>
        <taxon>Chenopodioideae</taxon>
        <taxon>Atripliceae</taxon>
        <taxon>Chenopodium</taxon>
    </lineage>
</organism>
<dbReference type="AlphaFoldDB" id="A0A803LA65"/>
<dbReference type="PANTHER" id="PTHR48059">
    <property type="entry name" value="POLYGALACTURONASE INHIBITOR 1"/>
    <property type="match status" value="1"/>
</dbReference>
<dbReference type="InterPro" id="IPR051848">
    <property type="entry name" value="PGIP"/>
</dbReference>
<reference evidence="3" key="1">
    <citation type="journal article" date="2017" name="Nature">
        <title>The genome of Chenopodium quinoa.</title>
        <authorList>
            <person name="Jarvis D.E."/>
            <person name="Ho Y.S."/>
            <person name="Lightfoot D.J."/>
            <person name="Schmoeckel S.M."/>
            <person name="Li B."/>
            <person name="Borm T.J.A."/>
            <person name="Ohyanagi H."/>
            <person name="Mineta K."/>
            <person name="Michell C.T."/>
            <person name="Saber N."/>
            <person name="Kharbatia N.M."/>
            <person name="Rupper R.R."/>
            <person name="Sharp A.R."/>
            <person name="Dally N."/>
            <person name="Boughton B.A."/>
            <person name="Woo Y.H."/>
            <person name="Gao G."/>
            <person name="Schijlen E.G.W.M."/>
            <person name="Guo X."/>
            <person name="Momin A.A."/>
            <person name="Negrao S."/>
            <person name="Al-Babili S."/>
            <person name="Gehring C."/>
            <person name="Roessner U."/>
            <person name="Jung C."/>
            <person name="Murphy K."/>
            <person name="Arold S.T."/>
            <person name="Gojobori T."/>
            <person name="van der Linden C.G."/>
            <person name="van Loo E.N."/>
            <person name="Jellen E.N."/>
            <person name="Maughan P.J."/>
            <person name="Tester M."/>
        </authorList>
    </citation>
    <scope>NUCLEOTIDE SEQUENCE [LARGE SCALE GENOMIC DNA]</scope>
    <source>
        <strain evidence="3">cv. PI 614886</strain>
    </source>
</reference>
<dbReference type="InterPro" id="IPR032675">
    <property type="entry name" value="LRR_dom_sf"/>
</dbReference>
<feature type="region of interest" description="Disordered" evidence="2">
    <location>
        <begin position="310"/>
        <end position="348"/>
    </location>
</feature>
<evidence type="ECO:0000313" key="4">
    <source>
        <dbReference type="Proteomes" id="UP000596660"/>
    </source>
</evidence>
<dbReference type="Proteomes" id="UP000596660">
    <property type="component" value="Unplaced"/>
</dbReference>